<proteinExistence type="predicted"/>
<reference evidence="3 4" key="1">
    <citation type="submission" date="2020-01" db="EMBL/GenBank/DDBJ databases">
        <authorList>
            <consortium name="DOE Joint Genome Institute"/>
            <person name="Haridas S."/>
            <person name="Albert R."/>
            <person name="Binder M."/>
            <person name="Bloem J."/>
            <person name="Labutti K."/>
            <person name="Salamov A."/>
            <person name="Andreopoulos B."/>
            <person name="Baker S.E."/>
            <person name="Barry K."/>
            <person name="Bills G."/>
            <person name="Bluhm B.H."/>
            <person name="Cannon C."/>
            <person name="Castanera R."/>
            <person name="Culley D.E."/>
            <person name="Daum C."/>
            <person name="Ezra D."/>
            <person name="Gonzalez J.B."/>
            <person name="Henrissat B."/>
            <person name="Kuo A."/>
            <person name="Liang C."/>
            <person name="Lipzen A."/>
            <person name="Lutzoni F."/>
            <person name="Magnuson J."/>
            <person name="Mondo S."/>
            <person name="Nolan M."/>
            <person name="Ohm R."/>
            <person name="Pangilinan J."/>
            <person name="Park H.-J.H."/>
            <person name="Ramirez L."/>
            <person name="Alfaro M."/>
            <person name="Sun H."/>
            <person name="Tritt A."/>
            <person name="Yoshinaga Y."/>
            <person name="Zwiers L.-H.L."/>
            <person name="Turgeon B.G."/>
            <person name="Goodwin S.B."/>
            <person name="Spatafora J.W."/>
            <person name="Crous P.W."/>
            <person name="Grigoriev I.V."/>
        </authorList>
    </citation>
    <scope>NUCLEOTIDE SEQUENCE [LARGE SCALE GENOMIC DNA]</scope>
    <source>
        <strain evidence="3 4">CBS 611.86</strain>
    </source>
</reference>
<keyword evidence="2" id="KW-0812">Transmembrane</keyword>
<evidence type="ECO:0000313" key="4">
    <source>
        <dbReference type="Proteomes" id="UP000481861"/>
    </source>
</evidence>
<feature type="transmembrane region" description="Helical" evidence="2">
    <location>
        <begin position="96"/>
        <end position="117"/>
    </location>
</feature>
<feature type="region of interest" description="Disordered" evidence="1">
    <location>
        <begin position="1"/>
        <end position="22"/>
    </location>
</feature>
<dbReference type="EMBL" id="JAADJZ010000014">
    <property type="protein sequence ID" value="KAF2870312.1"/>
    <property type="molecule type" value="Genomic_DNA"/>
</dbReference>
<protein>
    <submittedName>
        <fullName evidence="3">Uncharacterized protein</fullName>
    </submittedName>
</protein>
<feature type="compositionally biased region" description="Polar residues" evidence="1">
    <location>
        <begin position="1"/>
        <end position="17"/>
    </location>
</feature>
<feature type="transmembrane region" description="Helical" evidence="2">
    <location>
        <begin position="72"/>
        <end position="90"/>
    </location>
</feature>
<dbReference type="Proteomes" id="UP000481861">
    <property type="component" value="Unassembled WGS sequence"/>
</dbReference>
<comment type="caution">
    <text evidence="3">The sequence shown here is derived from an EMBL/GenBank/DDBJ whole genome shotgun (WGS) entry which is preliminary data.</text>
</comment>
<name>A0A7C8I7Q5_9PLEO</name>
<evidence type="ECO:0000313" key="3">
    <source>
        <dbReference type="EMBL" id="KAF2870312.1"/>
    </source>
</evidence>
<gene>
    <name evidence="3" type="ORF">BDV95DRAFT_78690</name>
</gene>
<keyword evidence="2" id="KW-1133">Transmembrane helix</keyword>
<keyword evidence="4" id="KW-1185">Reference proteome</keyword>
<keyword evidence="2" id="KW-0472">Membrane</keyword>
<accession>A0A7C8I7Q5</accession>
<dbReference type="AlphaFoldDB" id="A0A7C8I7Q5"/>
<sequence length="333" mass="36557">MGDSQIRTMAPINTTVSEPPMTMTTDTTTSTDIQPAASTPAMSTTTADPFRSLSSTFHHLLAIGPTTIFHPLFFKLYGPLILAQFLWAFFSYPSRFGAAILLPLNALLFTSAVAAALKTSMHQRSVLDLHNLRRATARILKEQDAVLAHYLAQNEARNAKMRELMANYERLVEHDKTTTQRRWVLQMDHALAYLATILANHEHATKVLTAQASPKPAGAKTKVRTYDLGKVVEEMRAGVRQTKKEMAAMERVKLGMEKGGEGVNIGALFAKEIEGLKMESGGVQEGQVGGSAGQWAAFEREAKRTTGQLRKHAQRMQREGILAVGIPGSEAKK</sequence>
<evidence type="ECO:0000256" key="1">
    <source>
        <dbReference type="SAM" id="MobiDB-lite"/>
    </source>
</evidence>
<evidence type="ECO:0000256" key="2">
    <source>
        <dbReference type="SAM" id="Phobius"/>
    </source>
</evidence>
<organism evidence="3 4">
    <name type="scientific">Massariosphaeria phaeospora</name>
    <dbReference type="NCBI Taxonomy" id="100035"/>
    <lineage>
        <taxon>Eukaryota</taxon>
        <taxon>Fungi</taxon>
        <taxon>Dikarya</taxon>
        <taxon>Ascomycota</taxon>
        <taxon>Pezizomycotina</taxon>
        <taxon>Dothideomycetes</taxon>
        <taxon>Pleosporomycetidae</taxon>
        <taxon>Pleosporales</taxon>
        <taxon>Pleosporales incertae sedis</taxon>
        <taxon>Massariosphaeria</taxon>
    </lineage>
</organism>